<organism evidence="1 2">
    <name type="scientific">Cronartium quercuum f. sp. fusiforme G11</name>
    <dbReference type="NCBI Taxonomy" id="708437"/>
    <lineage>
        <taxon>Eukaryota</taxon>
        <taxon>Fungi</taxon>
        <taxon>Dikarya</taxon>
        <taxon>Basidiomycota</taxon>
        <taxon>Pucciniomycotina</taxon>
        <taxon>Pucciniomycetes</taxon>
        <taxon>Pucciniales</taxon>
        <taxon>Coleosporiaceae</taxon>
        <taxon>Cronartium</taxon>
    </lineage>
</organism>
<gene>
    <name evidence="1" type="ORF">CROQUDRAFT_106548</name>
</gene>
<name>A0A9P6TDX9_9BASI</name>
<evidence type="ECO:0000313" key="1">
    <source>
        <dbReference type="EMBL" id="KAG0147203.1"/>
    </source>
</evidence>
<dbReference type="Proteomes" id="UP000886653">
    <property type="component" value="Unassembled WGS sequence"/>
</dbReference>
<sequence>MSLEGLGWPHAWTTSEEVVTTFVESTVGHLFSNSWSLGPWDVAMGETKPLVTEGYVAGRAFFVKLCTLVPKRYTIRHGMSSDGTKIRQSGMFHFILRTHTIRHGLCPEWAWLRFLTRPVHPVFIHLRRDLPNGPGVRTGSSQRTGCASEKKREESETYLSALTRSTTSATLRYLLYCSRLVVNLALHCLSG</sequence>
<comment type="caution">
    <text evidence="1">The sequence shown here is derived from an EMBL/GenBank/DDBJ whole genome shotgun (WGS) entry which is preliminary data.</text>
</comment>
<protein>
    <submittedName>
        <fullName evidence="1">Uncharacterized protein</fullName>
    </submittedName>
</protein>
<dbReference type="AlphaFoldDB" id="A0A9P6TDX9"/>
<accession>A0A9P6TDX9</accession>
<keyword evidence="2" id="KW-1185">Reference proteome</keyword>
<evidence type="ECO:0000313" key="2">
    <source>
        <dbReference type="Proteomes" id="UP000886653"/>
    </source>
</evidence>
<reference evidence="1" key="1">
    <citation type="submission" date="2013-11" db="EMBL/GenBank/DDBJ databases">
        <title>Genome sequence of the fusiform rust pathogen reveals effectors for host alternation and coevolution with pine.</title>
        <authorList>
            <consortium name="DOE Joint Genome Institute"/>
            <person name="Smith K."/>
            <person name="Pendleton A."/>
            <person name="Kubisiak T."/>
            <person name="Anderson C."/>
            <person name="Salamov A."/>
            <person name="Aerts A."/>
            <person name="Riley R."/>
            <person name="Clum A."/>
            <person name="Lindquist E."/>
            <person name="Ence D."/>
            <person name="Campbell M."/>
            <person name="Kronenberg Z."/>
            <person name="Feau N."/>
            <person name="Dhillon B."/>
            <person name="Hamelin R."/>
            <person name="Burleigh J."/>
            <person name="Smith J."/>
            <person name="Yandell M."/>
            <person name="Nelson C."/>
            <person name="Grigoriev I."/>
            <person name="Davis J."/>
        </authorList>
    </citation>
    <scope>NUCLEOTIDE SEQUENCE</scope>
    <source>
        <strain evidence="1">G11</strain>
    </source>
</reference>
<proteinExistence type="predicted"/>
<dbReference type="EMBL" id="MU167250">
    <property type="protein sequence ID" value="KAG0147203.1"/>
    <property type="molecule type" value="Genomic_DNA"/>
</dbReference>